<dbReference type="Proteomes" id="UP000177583">
    <property type="component" value="Unassembled WGS sequence"/>
</dbReference>
<comment type="subcellular location">
    <subcellularLocation>
        <location evidence="8">Cytoplasm</location>
    </subcellularLocation>
</comment>
<dbReference type="InterPro" id="IPR003850">
    <property type="entry name" value="PurS"/>
</dbReference>
<evidence type="ECO:0000256" key="3">
    <source>
        <dbReference type="ARBA" id="ARBA00022723"/>
    </source>
</evidence>
<dbReference type="Gene3D" id="3.30.1280.10">
    <property type="entry name" value="Phosphoribosylformylglycinamidine synthase subunit PurS"/>
    <property type="match status" value="2"/>
</dbReference>
<comment type="pathway">
    <text evidence="8">Purine metabolism; IMP biosynthesis via de novo pathway; 5-amino-1-(5-phospho-D-ribosyl)imidazole from N(2)-formyl-N(1)-(5-phospho-D-ribosyl)glycinamide: step 1/2.</text>
</comment>
<dbReference type="Gene3D" id="3.30.1330.10">
    <property type="entry name" value="PurM-like, N-terminal domain"/>
    <property type="match status" value="2"/>
</dbReference>
<feature type="binding site" evidence="8">
    <location>
        <position position="739"/>
    </location>
    <ligand>
        <name>ATP</name>
        <dbReference type="ChEBI" id="CHEBI:30616"/>
    </ligand>
</feature>
<dbReference type="InterPro" id="IPR016188">
    <property type="entry name" value="PurM-like_N"/>
</dbReference>
<feature type="binding site" evidence="8">
    <location>
        <position position="321"/>
    </location>
    <ligand>
        <name>Mg(2+)</name>
        <dbReference type="ChEBI" id="CHEBI:18420"/>
        <label>1</label>
    </ligand>
</feature>
<comment type="catalytic activity">
    <reaction evidence="8">
        <text>N(2)-formyl-N(1)-(5-phospho-beta-D-ribosyl)glycinamide + L-glutamine + ATP + H2O = 2-formamido-N(1)-(5-O-phospho-beta-D-ribosyl)acetamidine + L-glutamate + ADP + phosphate + H(+)</text>
        <dbReference type="Rhea" id="RHEA:17129"/>
        <dbReference type="ChEBI" id="CHEBI:15377"/>
        <dbReference type="ChEBI" id="CHEBI:15378"/>
        <dbReference type="ChEBI" id="CHEBI:29985"/>
        <dbReference type="ChEBI" id="CHEBI:30616"/>
        <dbReference type="ChEBI" id="CHEBI:43474"/>
        <dbReference type="ChEBI" id="CHEBI:58359"/>
        <dbReference type="ChEBI" id="CHEBI:147286"/>
        <dbReference type="ChEBI" id="CHEBI:147287"/>
        <dbReference type="ChEBI" id="CHEBI:456216"/>
        <dbReference type="EC" id="6.3.5.3"/>
    </reaction>
</comment>
<evidence type="ECO:0000313" key="12">
    <source>
        <dbReference type="EMBL" id="OGG98847.1"/>
    </source>
</evidence>
<feature type="binding site" evidence="8">
    <location>
        <position position="507"/>
    </location>
    <ligand>
        <name>Mg(2+)</name>
        <dbReference type="ChEBI" id="CHEBI:18420"/>
        <label>2</label>
    </ligand>
</feature>
<accession>A0A1F6GL86</accession>
<feature type="binding site" evidence="8">
    <location>
        <position position="783"/>
    </location>
    <ligand>
        <name>ATP</name>
        <dbReference type="ChEBI" id="CHEBI:30616"/>
    </ligand>
</feature>
<feature type="domain" description="PurM-like C-terminal" evidence="10">
    <location>
        <begin position="825"/>
        <end position="966"/>
    </location>
</feature>
<dbReference type="CDD" id="cd02204">
    <property type="entry name" value="PurL_repeat2"/>
    <property type="match status" value="1"/>
</dbReference>
<comment type="caution">
    <text evidence="12">The sequence shown here is derived from an EMBL/GenBank/DDBJ whole genome shotgun (WGS) entry which is preliminary data.</text>
</comment>
<dbReference type="GO" id="GO:0005737">
    <property type="term" value="C:cytoplasm"/>
    <property type="evidence" value="ECO:0007669"/>
    <property type="project" value="UniProtKB-SubCell"/>
</dbReference>
<reference evidence="12 13" key="1">
    <citation type="journal article" date="2016" name="Nat. Commun.">
        <title>Thousands of microbial genomes shed light on interconnected biogeochemical processes in an aquifer system.</title>
        <authorList>
            <person name="Anantharaman K."/>
            <person name="Brown C.T."/>
            <person name="Hug L.A."/>
            <person name="Sharon I."/>
            <person name="Castelle C.J."/>
            <person name="Probst A.J."/>
            <person name="Thomas B.C."/>
            <person name="Singh A."/>
            <person name="Wilkins M.J."/>
            <person name="Karaoz U."/>
            <person name="Brodie E.L."/>
            <person name="Williams K.H."/>
            <person name="Hubbard S.S."/>
            <person name="Banfield J.F."/>
        </authorList>
    </citation>
    <scope>NUCLEOTIDE SEQUENCE [LARGE SCALE GENOMIC DNA]</scope>
</reference>
<feature type="domain" description="PurM-like N-terminal" evidence="9">
    <location>
        <begin position="681"/>
        <end position="794"/>
    </location>
</feature>
<dbReference type="InterPro" id="IPR010918">
    <property type="entry name" value="PurM-like_C_dom"/>
</dbReference>
<keyword evidence="3 8" id="KW-0479">Metal-binding</keyword>
<dbReference type="PANTHER" id="PTHR43555:SF1">
    <property type="entry name" value="PHOSPHORIBOSYLFORMYLGLYCINAMIDINE SYNTHASE SUBUNIT PURL"/>
    <property type="match status" value="1"/>
</dbReference>
<keyword evidence="5 8" id="KW-0658">Purine biosynthesis</keyword>
<dbReference type="Pfam" id="PF02700">
    <property type="entry name" value="PurS"/>
    <property type="match status" value="1"/>
</dbReference>
<dbReference type="InterPro" id="IPR010074">
    <property type="entry name" value="PRibForGlyAmidine_synth_PurL"/>
</dbReference>
<comment type="function">
    <text evidence="8">Part of the phosphoribosylformylglycinamidine synthase complex involved in the purines biosynthetic pathway. Catalyzes the ATP-dependent conversion of formylglycinamide ribonucleotide (FGAR) and glutamine to yield formylglycinamidine ribonucleotide (FGAM) and glutamate. The FGAM synthase complex is composed of three subunits. PurQ produces an ammonia molecule by converting glutamine to glutamate. PurL transfers the ammonia molecule to FGAR to form FGAM in an ATP-dependent manner. PurS interacts with PurQ and PurL and is thought to assist in the transfer of the ammonia molecule from PurQ to PurL.</text>
</comment>
<evidence type="ECO:0000256" key="7">
    <source>
        <dbReference type="ARBA" id="ARBA00022842"/>
    </source>
</evidence>
<evidence type="ECO:0000256" key="2">
    <source>
        <dbReference type="ARBA" id="ARBA00022598"/>
    </source>
</evidence>
<dbReference type="InterPro" id="IPR036604">
    <property type="entry name" value="PurS-like_sf"/>
</dbReference>
<evidence type="ECO:0000256" key="5">
    <source>
        <dbReference type="ARBA" id="ARBA00022755"/>
    </source>
</evidence>
<feature type="domain" description="Phosphoribosylformylglycinamidine synthase linker" evidence="11">
    <location>
        <begin position="198"/>
        <end position="254"/>
    </location>
</feature>
<dbReference type="EC" id="6.3.5.3" evidence="8"/>
<dbReference type="InterPro" id="IPR041609">
    <property type="entry name" value="PurL_linker"/>
</dbReference>
<evidence type="ECO:0000256" key="4">
    <source>
        <dbReference type="ARBA" id="ARBA00022741"/>
    </source>
</evidence>
<feature type="domain" description="PurM-like N-terminal" evidence="9">
    <location>
        <begin position="303"/>
        <end position="424"/>
    </location>
</feature>
<dbReference type="Pfam" id="PF02769">
    <property type="entry name" value="AIRS_C"/>
    <property type="match status" value="2"/>
</dbReference>
<dbReference type="InterPro" id="IPR036676">
    <property type="entry name" value="PurM-like_C_sf"/>
</dbReference>
<dbReference type="CDD" id="cd02203">
    <property type="entry name" value="PurL_repeat1"/>
    <property type="match status" value="1"/>
</dbReference>
<feature type="binding site" evidence="8">
    <location>
        <position position="345"/>
    </location>
    <ligand>
        <name>Mg(2+)</name>
        <dbReference type="ChEBI" id="CHEBI:18420"/>
        <label>2</label>
    </ligand>
</feature>
<dbReference type="UniPathway" id="UPA00074">
    <property type="reaction ID" value="UER00128"/>
</dbReference>
<dbReference type="GO" id="GO:0004642">
    <property type="term" value="F:phosphoribosylformylglycinamidine synthase activity"/>
    <property type="evidence" value="ECO:0007669"/>
    <property type="project" value="UniProtKB-UniRule"/>
</dbReference>
<feature type="domain" description="PurM-like C-terminal" evidence="10">
    <location>
        <begin position="443"/>
        <end position="593"/>
    </location>
</feature>
<evidence type="ECO:0000259" key="9">
    <source>
        <dbReference type="Pfam" id="PF00586"/>
    </source>
</evidence>
<dbReference type="AlphaFoldDB" id="A0A1F6GL86"/>
<dbReference type="InterPro" id="IPR036921">
    <property type="entry name" value="PurM-like_N_sf"/>
</dbReference>
<keyword evidence="2 8" id="KW-0436">Ligase</keyword>
<dbReference type="Pfam" id="PF00586">
    <property type="entry name" value="AIRS"/>
    <property type="match status" value="2"/>
</dbReference>
<evidence type="ECO:0000256" key="8">
    <source>
        <dbReference type="HAMAP-Rule" id="MF_00420"/>
    </source>
</evidence>
<dbReference type="GO" id="GO:0000287">
    <property type="term" value="F:magnesium ion binding"/>
    <property type="evidence" value="ECO:0007669"/>
    <property type="project" value="UniProtKB-UniRule"/>
</dbReference>
<dbReference type="EMBL" id="MFNF01000066">
    <property type="protein sequence ID" value="OGG98847.1"/>
    <property type="molecule type" value="Genomic_DNA"/>
</dbReference>
<comment type="similarity">
    <text evidence="8">Belongs to the FGAMS family.</text>
</comment>
<organism evidence="12 13">
    <name type="scientific">Candidatus Lambdaproteobacteria bacterium RIFOXYD2_FULL_56_26</name>
    <dbReference type="NCBI Taxonomy" id="1817773"/>
    <lineage>
        <taxon>Bacteria</taxon>
        <taxon>Pseudomonadati</taxon>
        <taxon>Pseudomonadota</taxon>
        <taxon>Candidatus Lambdaproteobacteria</taxon>
    </lineage>
</organism>
<evidence type="ECO:0000313" key="13">
    <source>
        <dbReference type="Proteomes" id="UP000177583"/>
    </source>
</evidence>
<feature type="binding site" evidence="8">
    <location>
        <position position="344"/>
    </location>
    <ligand>
        <name>substrate</name>
    </ligand>
</feature>
<feature type="binding site" evidence="8">
    <location>
        <position position="479"/>
    </location>
    <ligand>
        <name>substrate</name>
    </ligand>
</feature>
<keyword evidence="6 8" id="KW-0067">ATP-binding</keyword>
<dbReference type="GO" id="GO:0006189">
    <property type="term" value="P:'de novo' IMP biosynthetic process"/>
    <property type="evidence" value="ECO:0007669"/>
    <property type="project" value="UniProtKB-UniRule"/>
</dbReference>
<keyword evidence="7 8" id="KW-0460">Magnesium</keyword>
<feature type="active site" evidence="8">
    <location>
        <position position="250"/>
    </location>
</feature>
<evidence type="ECO:0000256" key="6">
    <source>
        <dbReference type="ARBA" id="ARBA00022840"/>
    </source>
</evidence>
<dbReference type="Pfam" id="PF18072">
    <property type="entry name" value="FGAR-AT_linker"/>
    <property type="match status" value="1"/>
</dbReference>
<proteinExistence type="inferred from homology"/>
<dbReference type="GO" id="GO:0005524">
    <property type="term" value="F:ATP binding"/>
    <property type="evidence" value="ECO:0007669"/>
    <property type="project" value="UniProtKB-UniRule"/>
</dbReference>
<feature type="active site" description="Proton acceptor" evidence="8">
    <location>
        <position position="323"/>
    </location>
</feature>
<evidence type="ECO:0000259" key="11">
    <source>
        <dbReference type="Pfam" id="PF18072"/>
    </source>
</evidence>
<comment type="caution">
    <text evidence="8">Lacks conserved residue(s) required for the propagation of feature annotation.</text>
</comment>
<dbReference type="Gene3D" id="3.90.650.10">
    <property type="entry name" value="PurM-like C-terminal domain"/>
    <property type="match status" value="2"/>
</dbReference>
<evidence type="ECO:0000259" key="10">
    <source>
        <dbReference type="Pfam" id="PF02769"/>
    </source>
</evidence>
<dbReference type="SUPFAM" id="SSF55326">
    <property type="entry name" value="PurM N-terminal domain-like"/>
    <property type="match status" value="2"/>
</dbReference>
<feature type="binding site" evidence="8">
    <location>
        <position position="786"/>
    </location>
    <ligand>
        <name>substrate</name>
    </ligand>
</feature>
<comment type="subunit">
    <text evidence="8">Monomer. Part of the FGAM synthase complex composed of 1 PurL, 1 PurQ and 2 PurS subunits.</text>
</comment>
<gene>
    <name evidence="8" type="primary">purL</name>
    <name evidence="12" type="ORF">A2557_13140</name>
</gene>
<protein>
    <recommendedName>
        <fullName evidence="8">Phosphoribosylformylglycinamidine synthase subunit PurL</fullName>
        <shortName evidence="8">FGAM synthase</shortName>
        <ecNumber evidence="8">6.3.5.3</ecNumber>
    </recommendedName>
    <alternativeName>
        <fullName evidence="8">Formylglycinamide ribonucleotide amidotransferase subunit II</fullName>
        <shortName evidence="8">FGAR amidotransferase II</shortName>
        <shortName evidence="8">FGAR-AT II</shortName>
    </alternativeName>
    <alternativeName>
        <fullName evidence="8">Glutamine amidotransferase PurL</fullName>
    </alternativeName>
    <alternativeName>
        <fullName evidence="8">Phosphoribosylformylglycinamidine synthase subunit II</fullName>
    </alternativeName>
</protein>
<evidence type="ECO:0000256" key="1">
    <source>
        <dbReference type="ARBA" id="ARBA00022490"/>
    </source>
</evidence>
<name>A0A1F6GL86_9PROT</name>
<dbReference type="SUPFAM" id="SSF56042">
    <property type="entry name" value="PurM C-terminal domain-like"/>
    <property type="match status" value="2"/>
</dbReference>
<feature type="binding site" evidence="8">
    <location>
        <position position="319"/>
    </location>
    <ligand>
        <name>ATP</name>
        <dbReference type="ChEBI" id="CHEBI:30616"/>
    </ligand>
</feature>
<keyword evidence="1 8" id="KW-0963">Cytoplasm</keyword>
<dbReference type="PANTHER" id="PTHR43555">
    <property type="entry name" value="PHOSPHORIBOSYLFORMYLGLYCINAMIDINE SYNTHASE SUBUNIT PURL"/>
    <property type="match status" value="1"/>
</dbReference>
<dbReference type="HAMAP" id="MF_00420">
    <property type="entry name" value="PurL_2"/>
    <property type="match status" value="1"/>
</dbReference>
<sequence length="1001" mass="108229">MNLHRLEVGLKPHLEDPIGNKVAQKFKTQGFAVEAIRVVEVYLIESNQIKDKAALNQLNQKLFLDPVLHQLEPSSLFGDRLDFDWMVEVSFKPGVTDNAGKVAKENLELLLPKPFGPGEGVASALAYLIQGKLSLAQVEQASEKILLNNLIQKKIVISKADWPQEKAKLHYFPTPKVDGLVQVERLDCGSVEKVMLHSTERLLALSQAEAEVITAYYQDPKVLAHRAEIDLGPVPTDVELECIAQTWSEHCKHKIFNAQVSYQNEKGGTEEIRSLYKTYIQGSTKKIRQNLGSKDWLLSVFKDNAGVVRFDPDYSLAFKVETHNSPSALDPFGGALTGIVGVNRDSFGTGMGAKLIANTDVFCFGPLDYNKPLPKKLMHPTRIFEGVRKGVEHGGNQSGIPTVNGAICFDEGFVGKPLVFCGTLSVMPAKHFGRPSEEKQAHPGDHILMVGGRIGKDGIHGATFSSLALDESSPVSAVQIGDPITQRRMFDFLWAAKEEDLFTCITDNGAGGLSSSVGEMAEGPGGAKLYLDRAPLKYAGLQPWEIFVSEAQERMTLSVPPQKVARFLALSQEMLVESTDLGEFTDSGYLDLFYQGKPVASLQMAFLHDGLPPMSIPAQWTPPAQVPVAFEVQELGQMVRQILARPNVCSKERVIRQYDHEVGGGSVIKPLGGLSNDGPNDGGVIRPVLESNRGVALSNGICPKFSALDTYHMAANAIDEAIRNLVAVGADPDQIVGLDNFCWPDPVLSDKTPDGPYKMAQLVRACRAINDYCLAFGVPCISGKDSMKNDANLDGKKISIQPTLLFSGLGIVPEIGLCLTHDFKRPGDWIYLLGQTKAELGGSELFSQLGLSGGLVPQVDAVTAKDRYQRLHQAIKAKRLASVHDCSDGGLAVTLAESAFGGGLGAKLQLAPLLGTSGLSPAELLFSESASRLLVTVAPQHQPAFEALFAGTPCYPLGLVTQEPQLVALNGPTTLFDEPLDGLKTAWQGTLGGRQASAIVF</sequence>
<keyword evidence="4 8" id="KW-0547">Nucleotide-binding</keyword>